<dbReference type="EMBL" id="SGWX01000001">
    <property type="protein sequence ID" value="RZS60454.1"/>
    <property type="molecule type" value="Genomic_DNA"/>
</dbReference>
<keyword evidence="3" id="KW-1185">Reference proteome</keyword>
<name>A0A4Q7LZM7_9MICO</name>
<organism evidence="2 3">
    <name type="scientific">Xylanimonas ulmi</name>
    <dbReference type="NCBI Taxonomy" id="228973"/>
    <lineage>
        <taxon>Bacteria</taxon>
        <taxon>Bacillati</taxon>
        <taxon>Actinomycetota</taxon>
        <taxon>Actinomycetes</taxon>
        <taxon>Micrococcales</taxon>
        <taxon>Promicromonosporaceae</taxon>
        <taxon>Xylanimonas</taxon>
    </lineage>
</organism>
<dbReference type="AlphaFoldDB" id="A0A4Q7LZM7"/>
<accession>A0A4Q7LZM7</accession>
<feature type="compositionally biased region" description="Basic and acidic residues" evidence="1">
    <location>
        <begin position="30"/>
        <end position="39"/>
    </location>
</feature>
<evidence type="ECO:0000256" key="1">
    <source>
        <dbReference type="SAM" id="MobiDB-lite"/>
    </source>
</evidence>
<feature type="compositionally biased region" description="Basic and acidic residues" evidence="1">
    <location>
        <begin position="1"/>
        <end position="11"/>
    </location>
</feature>
<comment type="caution">
    <text evidence="2">The sequence shown here is derived from an EMBL/GenBank/DDBJ whole genome shotgun (WGS) entry which is preliminary data.</text>
</comment>
<feature type="region of interest" description="Disordered" evidence="1">
    <location>
        <begin position="1"/>
        <end position="39"/>
    </location>
</feature>
<dbReference type="Proteomes" id="UP000293852">
    <property type="component" value="Unassembled WGS sequence"/>
</dbReference>
<sequence>MARTTKREPTPRRIWPTGWDDVVTLEPQAEPEKKEAQGA</sequence>
<gene>
    <name evidence="2" type="ORF">EV386_0712</name>
</gene>
<protein>
    <submittedName>
        <fullName evidence="2">Uncharacterized protein</fullName>
    </submittedName>
</protein>
<reference evidence="2 3" key="1">
    <citation type="submission" date="2019-02" db="EMBL/GenBank/DDBJ databases">
        <title>Sequencing the genomes of 1000 actinobacteria strains.</title>
        <authorList>
            <person name="Klenk H.-P."/>
        </authorList>
    </citation>
    <scope>NUCLEOTIDE SEQUENCE [LARGE SCALE GENOMIC DNA]</scope>
    <source>
        <strain evidence="2 3">DSM 16932</strain>
    </source>
</reference>
<proteinExistence type="predicted"/>
<evidence type="ECO:0000313" key="2">
    <source>
        <dbReference type="EMBL" id="RZS60454.1"/>
    </source>
</evidence>
<evidence type="ECO:0000313" key="3">
    <source>
        <dbReference type="Proteomes" id="UP000293852"/>
    </source>
</evidence>